<feature type="compositionally biased region" description="Polar residues" evidence="1">
    <location>
        <begin position="449"/>
        <end position="461"/>
    </location>
</feature>
<dbReference type="RefSeq" id="XP_009824861.1">
    <property type="nucleotide sequence ID" value="XM_009826559.1"/>
</dbReference>
<gene>
    <name evidence="3" type="ORF">H257_02764</name>
</gene>
<feature type="region of interest" description="Disordered" evidence="1">
    <location>
        <begin position="32"/>
        <end position="61"/>
    </location>
</feature>
<organism evidence="3">
    <name type="scientific">Aphanomyces astaci</name>
    <name type="common">Crayfish plague agent</name>
    <dbReference type="NCBI Taxonomy" id="112090"/>
    <lineage>
        <taxon>Eukaryota</taxon>
        <taxon>Sar</taxon>
        <taxon>Stramenopiles</taxon>
        <taxon>Oomycota</taxon>
        <taxon>Saprolegniomycetes</taxon>
        <taxon>Saprolegniales</taxon>
        <taxon>Verrucalvaceae</taxon>
        <taxon>Aphanomyces</taxon>
    </lineage>
</organism>
<feature type="domain" description="WRKY19-like zinc finger" evidence="2">
    <location>
        <begin position="116"/>
        <end position="139"/>
    </location>
</feature>
<name>W4H546_APHAT</name>
<protein>
    <recommendedName>
        <fullName evidence="2">WRKY19-like zinc finger domain-containing protein</fullName>
    </recommendedName>
</protein>
<feature type="compositionally biased region" description="Low complexity" evidence="1">
    <location>
        <begin position="36"/>
        <end position="61"/>
    </location>
</feature>
<dbReference type="VEuPathDB" id="FungiDB:H257_02764"/>
<evidence type="ECO:0000256" key="1">
    <source>
        <dbReference type="SAM" id="MobiDB-lite"/>
    </source>
</evidence>
<dbReference type="PANTHER" id="PTHR31827">
    <property type="entry name" value="EMB|CAB89363.1"/>
    <property type="match status" value="1"/>
</dbReference>
<feature type="compositionally biased region" description="Basic and acidic residues" evidence="1">
    <location>
        <begin position="466"/>
        <end position="476"/>
    </location>
</feature>
<feature type="region of interest" description="Disordered" evidence="1">
    <location>
        <begin position="449"/>
        <end position="476"/>
    </location>
</feature>
<feature type="domain" description="WRKY19-like zinc finger" evidence="2">
    <location>
        <begin position="69"/>
        <end position="91"/>
    </location>
</feature>
<evidence type="ECO:0000313" key="3">
    <source>
        <dbReference type="EMBL" id="ETV86389.1"/>
    </source>
</evidence>
<feature type="domain" description="WRKY19-like zinc finger" evidence="2">
    <location>
        <begin position="92"/>
        <end position="115"/>
    </location>
</feature>
<feature type="domain" description="WRKY19-like zinc finger" evidence="2">
    <location>
        <begin position="164"/>
        <end position="187"/>
    </location>
</feature>
<sequence>MLVYRNSLDPHCIISSTMQHHQTQHNFVTVPNNQQHTHSNMSPTSPSSSVASSEMSTTTPTAASSSVMRRCTYPQCDKKVRSKGLCKAHGGGIRCLVQGCNRSSQGKGYCIRHGGGKRCSIAGCNRSSQSNGLCKSHGGGLRCQVPHCDKSSQGGGYCRLHGGGHRCQHDQCEKGAQRGGYCAAHGGNRACQFPDCVKNDRGGGYCAEHGGGRRCTTPSCNKPARKQGKCSHHAPSSLAVIPPMMYDVAAASSGASSLDGSFGQSFLEHQSYHHQYQPPSFQAATTTHPHNIHPDGQYPRNITGYHTSHNRERVFYQESDLSSNASTTPRGFSDGAHMPVYFTKAEPHPNQMGPPPPIQTSFRYGSMQPPSYEATPTPNAFNHPGHHQGLSHQVLGMHPSVTLIPDPLPYPYPEQRSTALPPSMLMLHHHPPTSGHPPHGHNMQQQHSYLSTSQHATNLTPQPNPHHLERDMMYHY</sequence>
<accession>W4H546</accession>
<reference evidence="3" key="1">
    <citation type="submission" date="2013-12" db="EMBL/GenBank/DDBJ databases">
        <title>The Genome Sequence of Aphanomyces astaci APO3.</title>
        <authorList>
            <consortium name="The Broad Institute Genomics Platform"/>
            <person name="Russ C."/>
            <person name="Tyler B."/>
            <person name="van West P."/>
            <person name="Dieguez-Uribeondo J."/>
            <person name="Young S.K."/>
            <person name="Zeng Q."/>
            <person name="Gargeya S."/>
            <person name="Fitzgerald M."/>
            <person name="Abouelleil A."/>
            <person name="Alvarado L."/>
            <person name="Chapman S.B."/>
            <person name="Gainer-Dewar J."/>
            <person name="Goldberg J."/>
            <person name="Griggs A."/>
            <person name="Gujja S."/>
            <person name="Hansen M."/>
            <person name="Howarth C."/>
            <person name="Imamovic A."/>
            <person name="Ireland A."/>
            <person name="Larimer J."/>
            <person name="McCowan C."/>
            <person name="Murphy C."/>
            <person name="Pearson M."/>
            <person name="Poon T.W."/>
            <person name="Priest M."/>
            <person name="Roberts A."/>
            <person name="Saif S."/>
            <person name="Shea T."/>
            <person name="Sykes S."/>
            <person name="Wortman J."/>
            <person name="Nusbaum C."/>
            <person name="Birren B."/>
        </authorList>
    </citation>
    <scope>NUCLEOTIDE SEQUENCE [LARGE SCALE GENOMIC DNA]</scope>
    <source>
        <strain evidence="3">APO3</strain>
    </source>
</reference>
<dbReference type="AlphaFoldDB" id="W4H546"/>
<dbReference type="InterPro" id="IPR056866">
    <property type="entry name" value="Znf_WRKY19"/>
</dbReference>
<dbReference type="GeneID" id="20804760"/>
<feature type="domain" description="WRKY19-like zinc finger" evidence="2">
    <location>
        <begin position="140"/>
        <end position="163"/>
    </location>
</feature>
<dbReference type="PANTHER" id="PTHR31827:SF1">
    <property type="entry name" value="EMB|CAB89363.1"/>
    <property type="match status" value="1"/>
</dbReference>
<dbReference type="OrthoDB" id="79355at2759"/>
<proteinExistence type="predicted"/>
<dbReference type="EMBL" id="KI913117">
    <property type="protein sequence ID" value="ETV86389.1"/>
    <property type="molecule type" value="Genomic_DNA"/>
</dbReference>
<feature type="domain" description="WRKY19-like zinc finger" evidence="2">
    <location>
        <begin position="189"/>
        <end position="211"/>
    </location>
</feature>
<evidence type="ECO:0000259" key="2">
    <source>
        <dbReference type="Pfam" id="PF24906"/>
    </source>
</evidence>
<dbReference type="STRING" id="112090.W4H546"/>
<dbReference type="Pfam" id="PF24906">
    <property type="entry name" value="Zf_WRKY19"/>
    <property type="match status" value="6"/>
</dbReference>